<dbReference type="EMBL" id="AWUE01015729">
    <property type="protein sequence ID" value="OMO95961.1"/>
    <property type="molecule type" value="Genomic_DNA"/>
</dbReference>
<sequence>MKAPVEDPPEESLFEEEAEVEPTVEEDARTSSGNQVKIFKNDMHIKKAKDFDCGKIYWGGYFELGKS</sequence>
<dbReference type="AlphaFoldDB" id="A0A1R3JMB7"/>
<name>A0A1R3JMB7_9ROSI</name>
<keyword evidence="3" id="KW-1185">Reference proteome</keyword>
<reference evidence="3" key="1">
    <citation type="submission" date="2013-09" db="EMBL/GenBank/DDBJ databases">
        <title>Corchorus olitorius genome sequencing.</title>
        <authorList>
            <person name="Alam M."/>
            <person name="Haque M.S."/>
            <person name="Islam M.S."/>
            <person name="Emdad E.M."/>
            <person name="Islam M.M."/>
            <person name="Ahmed B."/>
            <person name="Halim A."/>
            <person name="Hossen Q.M.M."/>
            <person name="Hossain M.Z."/>
            <person name="Ahmed R."/>
            <person name="Khan M.M."/>
            <person name="Islam R."/>
            <person name="Rashid M.M."/>
            <person name="Khan S.A."/>
            <person name="Rahman M.S."/>
            <person name="Alam M."/>
            <person name="Yahiya A.S."/>
            <person name="Khan M.S."/>
            <person name="Azam M.S."/>
            <person name="Haque T."/>
            <person name="Lashkar M.Z.H."/>
            <person name="Akhand A.I."/>
            <person name="Morshed G."/>
            <person name="Roy S."/>
            <person name="Uddin K.S."/>
            <person name="Rabeya T."/>
            <person name="Hossain A.S."/>
            <person name="Chowdhury A."/>
            <person name="Snigdha A.R."/>
            <person name="Mortoza M.S."/>
            <person name="Matin S.A."/>
            <person name="Hoque S.M.E."/>
            <person name="Islam M.K."/>
            <person name="Roy D.K."/>
            <person name="Haider R."/>
            <person name="Moosa M.M."/>
            <person name="Elias S.M."/>
            <person name="Hasan A.M."/>
            <person name="Jahan S."/>
            <person name="Shafiuddin M."/>
            <person name="Mahmood N."/>
            <person name="Shommy N.S."/>
        </authorList>
    </citation>
    <scope>NUCLEOTIDE SEQUENCE [LARGE SCALE GENOMIC DNA]</scope>
    <source>
        <strain evidence="3">cv. O-4</strain>
    </source>
</reference>
<proteinExistence type="predicted"/>
<dbReference type="Proteomes" id="UP000187203">
    <property type="component" value="Unassembled WGS sequence"/>
</dbReference>
<accession>A0A1R3JMB7</accession>
<organism evidence="2 3">
    <name type="scientific">Corchorus olitorius</name>
    <dbReference type="NCBI Taxonomy" id="93759"/>
    <lineage>
        <taxon>Eukaryota</taxon>
        <taxon>Viridiplantae</taxon>
        <taxon>Streptophyta</taxon>
        <taxon>Embryophyta</taxon>
        <taxon>Tracheophyta</taxon>
        <taxon>Spermatophyta</taxon>
        <taxon>Magnoliopsida</taxon>
        <taxon>eudicotyledons</taxon>
        <taxon>Gunneridae</taxon>
        <taxon>Pentapetalae</taxon>
        <taxon>rosids</taxon>
        <taxon>malvids</taxon>
        <taxon>Malvales</taxon>
        <taxon>Malvaceae</taxon>
        <taxon>Grewioideae</taxon>
        <taxon>Apeibeae</taxon>
        <taxon>Corchorus</taxon>
    </lineage>
</organism>
<evidence type="ECO:0000256" key="1">
    <source>
        <dbReference type="SAM" id="MobiDB-lite"/>
    </source>
</evidence>
<evidence type="ECO:0000313" key="2">
    <source>
        <dbReference type="EMBL" id="OMO95961.1"/>
    </source>
</evidence>
<comment type="caution">
    <text evidence="2">The sequence shown here is derived from an EMBL/GenBank/DDBJ whole genome shotgun (WGS) entry which is preliminary data.</text>
</comment>
<evidence type="ECO:0000313" key="3">
    <source>
        <dbReference type="Proteomes" id="UP000187203"/>
    </source>
</evidence>
<protein>
    <submittedName>
        <fullName evidence="2">Uncharacterized protein</fullName>
    </submittedName>
</protein>
<feature type="region of interest" description="Disordered" evidence="1">
    <location>
        <begin position="1"/>
        <end position="33"/>
    </location>
</feature>
<gene>
    <name evidence="2" type="ORF">COLO4_15584</name>
</gene>
<feature type="compositionally biased region" description="Acidic residues" evidence="1">
    <location>
        <begin position="7"/>
        <end position="25"/>
    </location>
</feature>